<evidence type="ECO:0000256" key="2">
    <source>
        <dbReference type="SAM" id="Phobius"/>
    </source>
</evidence>
<proteinExistence type="predicted"/>
<sequence length="268" mass="28782">MMHDAWMNRLSEYLDEELDREEHKALEEHLGVCPECASILAELRQVRARGRDLEDAPPPASLWTRIEAGIVPRRTIPFPEGAIAPKRAAESGPGRDRRLSFSVPQLIAACLAVALVSGGAVFGLLRSSGPPLGPLARAPVSGVMDRPGAPRTAPAGEREAAPLVPAEPASSRAPAANTLSESPHEEAIAELRKALARERDRLDPATIRTLESNLAIIDLAIDQAKRALAADPANTYVKEHLADTMRRKVELLQRATMLASASSAEGSR</sequence>
<feature type="transmembrane region" description="Helical" evidence="2">
    <location>
        <begin position="106"/>
        <end position="125"/>
    </location>
</feature>
<reference evidence="4 5" key="1">
    <citation type="journal article" date="2019" name="Nat. Microbiol.">
        <title>Mediterranean grassland soil C-N compound turnover is dependent on rainfall and depth, and is mediated by genomically divergent microorganisms.</title>
        <authorList>
            <person name="Diamond S."/>
            <person name="Andeer P.F."/>
            <person name="Li Z."/>
            <person name="Crits-Christoph A."/>
            <person name="Burstein D."/>
            <person name="Anantharaman K."/>
            <person name="Lane K.R."/>
            <person name="Thomas B.C."/>
            <person name="Pan C."/>
            <person name="Northen T.R."/>
            <person name="Banfield J.F."/>
        </authorList>
    </citation>
    <scope>NUCLEOTIDE SEQUENCE [LARGE SCALE GENOMIC DNA]</scope>
    <source>
        <strain evidence="4">WS_4</strain>
    </source>
</reference>
<dbReference type="InterPro" id="IPR041916">
    <property type="entry name" value="Anti_sigma_zinc_sf"/>
</dbReference>
<keyword evidence="2" id="KW-0812">Transmembrane</keyword>
<keyword evidence="2" id="KW-0472">Membrane</keyword>
<organism evidence="4 5">
    <name type="scientific">Eiseniibacteriota bacterium</name>
    <dbReference type="NCBI Taxonomy" id="2212470"/>
    <lineage>
        <taxon>Bacteria</taxon>
        <taxon>Candidatus Eiseniibacteriota</taxon>
    </lineage>
</organism>
<dbReference type="InterPro" id="IPR027383">
    <property type="entry name" value="Znf_put"/>
</dbReference>
<dbReference type="EMBL" id="VBOU01000017">
    <property type="protein sequence ID" value="TMQ55635.1"/>
    <property type="molecule type" value="Genomic_DNA"/>
</dbReference>
<accession>A0A538SWB5</accession>
<gene>
    <name evidence="4" type="ORF">E6K74_02695</name>
</gene>
<dbReference type="Proteomes" id="UP000319829">
    <property type="component" value="Unassembled WGS sequence"/>
</dbReference>
<protein>
    <recommendedName>
        <fullName evidence="3">Putative zinc-finger domain-containing protein</fullName>
    </recommendedName>
</protein>
<comment type="caution">
    <text evidence="4">The sequence shown here is derived from an EMBL/GenBank/DDBJ whole genome shotgun (WGS) entry which is preliminary data.</text>
</comment>
<keyword evidence="2" id="KW-1133">Transmembrane helix</keyword>
<feature type="compositionally biased region" description="Low complexity" evidence="1">
    <location>
        <begin position="166"/>
        <end position="176"/>
    </location>
</feature>
<evidence type="ECO:0000313" key="4">
    <source>
        <dbReference type="EMBL" id="TMQ55635.1"/>
    </source>
</evidence>
<evidence type="ECO:0000256" key="1">
    <source>
        <dbReference type="SAM" id="MobiDB-lite"/>
    </source>
</evidence>
<evidence type="ECO:0000313" key="5">
    <source>
        <dbReference type="Proteomes" id="UP000319829"/>
    </source>
</evidence>
<dbReference type="Pfam" id="PF13490">
    <property type="entry name" value="zf-HC2"/>
    <property type="match status" value="1"/>
</dbReference>
<dbReference type="Gene3D" id="1.10.10.1320">
    <property type="entry name" value="Anti-sigma factor, zinc-finger domain"/>
    <property type="match status" value="1"/>
</dbReference>
<feature type="domain" description="Putative zinc-finger" evidence="3">
    <location>
        <begin position="5"/>
        <end position="37"/>
    </location>
</feature>
<feature type="region of interest" description="Disordered" evidence="1">
    <location>
        <begin position="138"/>
        <end position="184"/>
    </location>
</feature>
<dbReference type="AlphaFoldDB" id="A0A538SWB5"/>
<evidence type="ECO:0000259" key="3">
    <source>
        <dbReference type="Pfam" id="PF13490"/>
    </source>
</evidence>
<name>A0A538SWB5_UNCEI</name>